<reference evidence="2 3" key="1">
    <citation type="submission" date="2019-08" db="EMBL/GenBank/DDBJ databases">
        <title>Draft genome sequences of two oriental melons (Cucumis melo L. var makuwa).</title>
        <authorList>
            <person name="Kwon S.-Y."/>
        </authorList>
    </citation>
    <scope>NUCLEOTIDE SEQUENCE [LARGE SCALE GENOMIC DNA]</scope>
    <source>
        <strain evidence="3">cv. SW 3</strain>
        <tissue evidence="2">Leaf</tissue>
    </source>
</reference>
<feature type="region of interest" description="Disordered" evidence="1">
    <location>
        <begin position="146"/>
        <end position="176"/>
    </location>
</feature>
<dbReference type="AlphaFoldDB" id="A0A5A7V4C0"/>
<name>A0A5A7V4C0_CUCMM</name>
<evidence type="ECO:0000313" key="2">
    <source>
        <dbReference type="EMBL" id="KAA0062893.1"/>
    </source>
</evidence>
<comment type="caution">
    <text evidence="2">The sequence shown here is derived from an EMBL/GenBank/DDBJ whole genome shotgun (WGS) entry which is preliminary data.</text>
</comment>
<accession>A0A5A7V4C0</accession>
<organism evidence="2 3">
    <name type="scientific">Cucumis melo var. makuwa</name>
    <name type="common">Oriental melon</name>
    <dbReference type="NCBI Taxonomy" id="1194695"/>
    <lineage>
        <taxon>Eukaryota</taxon>
        <taxon>Viridiplantae</taxon>
        <taxon>Streptophyta</taxon>
        <taxon>Embryophyta</taxon>
        <taxon>Tracheophyta</taxon>
        <taxon>Spermatophyta</taxon>
        <taxon>Magnoliopsida</taxon>
        <taxon>eudicotyledons</taxon>
        <taxon>Gunneridae</taxon>
        <taxon>Pentapetalae</taxon>
        <taxon>rosids</taxon>
        <taxon>fabids</taxon>
        <taxon>Cucurbitales</taxon>
        <taxon>Cucurbitaceae</taxon>
        <taxon>Benincaseae</taxon>
        <taxon>Cucumis</taxon>
    </lineage>
</organism>
<evidence type="ECO:0000313" key="3">
    <source>
        <dbReference type="Proteomes" id="UP000321393"/>
    </source>
</evidence>
<feature type="compositionally biased region" description="Basic and acidic residues" evidence="1">
    <location>
        <begin position="150"/>
        <end position="166"/>
    </location>
</feature>
<proteinExistence type="predicted"/>
<evidence type="ECO:0000256" key="1">
    <source>
        <dbReference type="SAM" id="MobiDB-lite"/>
    </source>
</evidence>
<sequence>MRFSNSSQLLAFQLSLSFLVELLRTFQLPSLFLFFLSPFSSLFRGLPLSHTISPISNLSPFYRPKQGRMEYSQVVRHRFLVPTCKGANPFTPDYSHPIFSVKNELTTTEKAVLSLSPACSKPKVYCKKAWEREIAAKATTTTSPAIKEANSVKKEEKQVEPFDPDQRSQGTAALATENAEPLIKRVITLETSVPALFAPTRMKESLFPRKIGIFPAHERSKQAGSNPRIQSSKPDFS</sequence>
<feature type="region of interest" description="Disordered" evidence="1">
    <location>
        <begin position="214"/>
        <end position="237"/>
    </location>
</feature>
<dbReference type="Proteomes" id="UP000321393">
    <property type="component" value="Unassembled WGS sequence"/>
</dbReference>
<feature type="compositionally biased region" description="Polar residues" evidence="1">
    <location>
        <begin position="222"/>
        <end position="237"/>
    </location>
</feature>
<dbReference type="OrthoDB" id="1736101at2759"/>
<dbReference type="EMBL" id="SSTE01003905">
    <property type="protein sequence ID" value="KAA0062893.1"/>
    <property type="molecule type" value="Genomic_DNA"/>
</dbReference>
<gene>
    <name evidence="2" type="ORF">E6C27_scaffold704G00020</name>
</gene>
<protein>
    <submittedName>
        <fullName evidence="2">Uncharacterized protein</fullName>
    </submittedName>
</protein>